<dbReference type="SUPFAM" id="SSF52343">
    <property type="entry name" value="Ferredoxin reductase-like, C-terminal NADP-linked domain"/>
    <property type="match status" value="1"/>
</dbReference>
<comment type="cofactor">
    <cofactor evidence="1">
        <name>[2Fe-2S] cluster</name>
        <dbReference type="ChEBI" id="CHEBI:190135"/>
    </cofactor>
    <text evidence="1">Binds 1 [2Fe-2S] cluster per subunit.</text>
</comment>
<dbReference type="InterPro" id="IPR050353">
    <property type="entry name" value="PyrK_electron_transfer"/>
</dbReference>
<dbReference type="Pfam" id="PF00175">
    <property type="entry name" value="NAD_binding_1"/>
    <property type="match status" value="1"/>
</dbReference>
<dbReference type="CDD" id="cd06219">
    <property type="entry name" value="DHOD_e_trans_like1"/>
    <property type="match status" value="1"/>
</dbReference>
<evidence type="ECO:0000256" key="1">
    <source>
        <dbReference type="PIRSR" id="PIRSR006816-2"/>
    </source>
</evidence>
<keyword evidence="1" id="KW-0001">2Fe-2S</keyword>
<accession>A0A1M4V0P7</accession>
<sequence>MYQIMSKKTLAPAIHEYEILAPKVAKKAKAGQFIILRVDENGERIPLTIADYNREAGTITIVFAEAGYSTKKLGKLNAGDAVQDFVGPLGVPSHVDKFGKVVMVAGGVGVAPVFPIAREMKAAGNHVVGIMGARSKNLIFWEERMKEVCHELLVTTDDGSYVRKGFVTDVLREYIEKEGKPDLVMAIGPLPMMRAVANLTKEYGIKTMVSLNSIMVDGTGMCGACRVTVGGETRFVCVDGPEFDGHLVDFEEQLMRSRKYKAEEQHALNRGGCGCGGGGKCHG</sequence>
<dbReference type="GO" id="GO:0006221">
    <property type="term" value="P:pyrimidine nucleotide biosynthetic process"/>
    <property type="evidence" value="ECO:0007669"/>
    <property type="project" value="InterPro"/>
</dbReference>
<dbReference type="EMBL" id="FQUY01000003">
    <property type="protein sequence ID" value="SHE62467.1"/>
    <property type="molecule type" value="Genomic_DNA"/>
</dbReference>
<dbReference type="GO" id="GO:0051537">
    <property type="term" value="F:2 iron, 2 sulfur cluster binding"/>
    <property type="evidence" value="ECO:0007669"/>
    <property type="project" value="UniProtKB-KW"/>
</dbReference>
<feature type="binding site" evidence="1">
    <location>
        <position position="237"/>
    </location>
    <ligand>
        <name>[2Fe-2S] cluster</name>
        <dbReference type="ChEBI" id="CHEBI:190135"/>
    </ligand>
</feature>
<dbReference type="PANTHER" id="PTHR43513:SF3">
    <property type="entry name" value="DIHYDROOROTATE DEHYDROGENASE B (NAD(+)), ELECTRON TRANSFER SUBUNIT-RELATED"/>
    <property type="match status" value="1"/>
</dbReference>
<keyword evidence="1" id="KW-0408">Iron</keyword>
<dbReference type="OrthoDB" id="9778346at2"/>
<dbReference type="InterPro" id="IPR039261">
    <property type="entry name" value="FNR_nucleotide-bd"/>
</dbReference>
<feature type="binding site" evidence="1">
    <location>
        <position position="222"/>
    </location>
    <ligand>
        <name>[2Fe-2S] cluster</name>
        <dbReference type="ChEBI" id="CHEBI:190135"/>
    </ligand>
</feature>
<dbReference type="InterPro" id="IPR017927">
    <property type="entry name" value="FAD-bd_FR_type"/>
</dbReference>
<evidence type="ECO:0000313" key="4">
    <source>
        <dbReference type="Proteomes" id="UP000184148"/>
    </source>
</evidence>
<dbReference type="NCBIfam" id="NF004862">
    <property type="entry name" value="PRK06222.1"/>
    <property type="match status" value="1"/>
</dbReference>
<feature type="domain" description="FAD-binding FR-type" evidence="2">
    <location>
        <begin position="1"/>
        <end position="95"/>
    </location>
</feature>
<gene>
    <name evidence="3" type="ORF">SAMN02745133_00819</name>
</gene>
<dbReference type="InterPro" id="IPR019480">
    <property type="entry name" value="Dihydroorotate_DH_Fe-S-bd"/>
</dbReference>
<dbReference type="Gene3D" id="2.40.30.10">
    <property type="entry name" value="Translation factors"/>
    <property type="match status" value="1"/>
</dbReference>
<dbReference type="Gene3D" id="3.40.50.80">
    <property type="entry name" value="Nucleotide-binding domain of ferredoxin-NADP reductase (FNR) module"/>
    <property type="match status" value="1"/>
</dbReference>
<dbReference type="GO" id="GO:0016491">
    <property type="term" value="F:oxidoreductase activity"/>
    <property type="evidence" value="ECO:0007669"/>
    <property type="project" value="InterPro"/>
</dbReference>
<organism evidence="3 4">
    <name type="scientific">Desulforamulus putei DSM 12395</name>
    <dbReference type="NCBI Taxonomy" id="1121429"/>
    <lineage>
        <taxon>Bacteria</taxon>
        <taxon>Bacillati</taxon>
        <taxon>Bacillota</taxon>
        <taxon>Clostridia</taxon>
        <taxon>Eubacteriales</taxon>
        <taxon>Peptococcaceae</taxon>
        <taxon>Desulforamulus</taxon>
    </lineage>
</organism>
<dbReference type="GO" id="GO:0050660">
    <property type="term" value="F:flavin adenine dinucleotide binding"/>
    <property type="evidence" value="ECO:0007669"/>
    <property type="project" value="InterPro"/>
</dbReference>
<evidence type="ECO:0000259" key="2">
    <source>
        <dbReference type="PROSITE" id="PS51384"/>
    </source>
</evidence>
<keyword evidence="1" id="KW-0411">Iron-sulfur</keyword>
<dbReference type="AlphaFoldDB" id="A0A1M4V0P7"/>
<reference evidence="4" key="1">
    <citation type="submission" date="2016-11" db="EMBL/GenBank/DDBJ databases">
        <authorList>
            <person name="Varghese N."/>
            <person name="Submissions S."/>
        </authorList>
    </citation>
    <scope>NUCLEOTIDE SEQUENCE [LARGE SCALE GENOMIC DNA]</scope>
    <source>
        <strain evidence="4">DSM 12395</strain>
    </source>
</reference>
<name>A0A1M4V0P7_9FIRM</name>
<evidence type="ECO:0000313" key="3">
    <source>
        <dbReference type="EMBL" id="SHE62467.1"/>
    </source>
</evidence>
<dbReference type="InterPro" id="IPR012165">
    <property type="entry name" value="Cyt_c3_hydrogenase_gsu"/>
</dbReference>
<dbReference type="PIRSF" id="PIRSF006816">
    <property type="entry name" value="Cyc3_hyd_g"/>
    <property type="match status" value="1"/>
</dbReference>
<dbReference type="PROSITE" id="PS51384">
    <property type="entry name" value="FAD_FR"/>
    <property type="match status" value="1"/>
</dbReference>
<dbReference type="STRING" id="1121429.SAMN02745133_00819"/>
<dbReference type="SUPFAM" id="SSF63380">
    <property type="entry name" value="Riboflavin synthase domain-like"/>
    <property type="match status" value="1"/>
</dbReference>
<proteinExistence type="predicted"/>
<dbReference type="GO" id="GO:0046872">
    <property type="term" value="F:metal ion binding"/>
    <property type="evidence" value="ECO:0007669"/>
    <property type="project" value="UniProtKB-KW"/>
</dbReference>
<keyword evidence="1" id="KW-0479">Metal-binding</keyword>
<dbReference type="Pfam" id="PF10418">
    <property type="entry name" value="DHODB_Fe-S_bind"/>
    <property type="match status" value="1"/>
</dbReference>
<dbReference type="InterPro" id="IPR001433">
    <property type="entry name" value="OxRdtase_FAD/NAD-bd"/>
</dbReference>
<keyword evidence="4" id="KW-1185">Reference proteome</keyword>
<dbReference type="InterPro" id="IPR017938">
    <property type="entry name" value="Riboflavin_synthase-like_b-brl"/>
</dbReference>
<dbReference type="PANTHER" id="PTHR43513">
    <property type="entry name" value="DIHYDROOROTATE DEHYDROGENASE B (NAD(+)), ELECTRON TRANSFER SUBUNIT"/>
    <property type="match status" value="1"/>
</dbReference>
<protein>
    <submittedName>
        <fullName evidence="3">Sulfide dehydrogenase (Flavoprotein) subunit SudB</fullName>
    </submittedName>
</protein>
<feature type="binding site" evidence="1">
    <location>
        <position position="225"/>
    </location>
    <ligand>
        <name>[2Fe-2S] cluster</name>
        <dbReference type="ChEBI" id="CHEBI:190135"/>
    </ligand>
</feature>
<dbReference type="Proteomes" id="UP000184148">
    <property type="component" value="Unassembled WGS sequence"/>
</dbReference>
<dbReference type="RefSeq" id="WP_073236126.1">
    <property type="nucleotide sequence ID" value="NZ_FQUY01000003.1"/>
</dbReference>